<comment type="similarity">
    <text evidence="5">Belongs to the SAT4 family.</text>
</comment>
<gene>
    <name evidence="9" type="ORF">GGP41_010109</name>
</gene>
<feature type="transmembrane region" description="Helical" evidence="7">
    <location>
        <begin position="112"/>
        <end position="133"/>
    </location>
</feature>
<dbReference type="EMBL" id="WNKQ01000010">
    <property type="protein sequence ID" value="KAF5848957.1"/>
    <property type="molecule type" value="Genomic_DNA"/>
</dbReference>
<comment type="caution">
    <text evidence="9">The sequence shown here is derived from an EMBL/GenBank/DDBJ whole genome shotgun (WGS) entry which is preliminary data.</text>
</comment>
<comment type="subcellular location">
    <subcellularLocation>
        <location evidence="1">Membrane</location>
        <topology evidence="1">Multi-pass membrane protein</topology>
    </subcellularLocation>
</comment>
<evidence type="ECO:0000256" key="1">
    <source>
        <dbReference type="ARBA" id="ARBA00004141"/>
    </source>
</evidence>
<dbReference type="AlphaFoldDB" id="A0A8H6DV09"/>
<feature type="transmembrane region" description="Helical" evidence="7">
    <location>
        <begin position="228"/>
        <end position="248"/>
    </location>
</feature>
<dbReference type="GO" id="GO:0016020">
    <property type="term" value="C:membrane"/>
    <property type="evidence" value="ECO:0007669"/>
    <property type="project" value="UniProtKB-SubCell"/>
</dbReference>
<evidence type="ECO:0000256" key="7">
    <source>
        <dbReference type="SAM" id="Phobius"/>
    </source>
</evidence>
<dbReference type="Proteomes" id="UP000624244">
    <property type="component" value="Unassembled WGS sequence"/>
</dbReference>
<evidence type="ECO:0000313" key="10">
    <source>
        <dbReference type="Proteomes" id="UP000624244"/>
    </source>
</evidence>
<dbReference type="InterPro" id="IPR049326">
    <property type="entry name" value="Rhodopsin_dom_fungi"/>
</dbReference>
<keyword evidence="3 7" id="KW-1133">Transmembrane helix</keyword>
<keyword evidence="2 7" id="KW-0812">Transmembrane</keyword>
<sequence>MTSRFPTAEEFASFPPPNYVDPINHLPMALGVVIPMTVLVAVFMSCRLYCRTVLVKTLGWDDGLMSIAALLCIGSNIMLIISMLPEYQMGYHLWDIHPEKLYGSMKAAQMGMATQLLFTTITTFMKVAILLTYIRIFPAKLDRWFCNLMIFYTVTLNTACFFVTLFQCSPASTYWKVFEFIGTAKCLNIKVIYYFHGGQNTLSDFVVFLWPARNLINVQVSRRQRVTLIMMFSLGVIVCIAGIVRLYFTYRYLVSFDAFWYGGSTFIIMSIESAVGVACGCLPGCKPLMNKMFPRVFASSSQSSYPRRSGHLRAHKGIQEFSSGARSAQVSYNQKEDNPSAMEKAMRRDTPPSHEVVVSPSKPHPQHPQHPGLRPPSRAAFPGGRREGYSELDNGSDESIEMFLLLQRN</sequence>
<dbReference type="PANTHER" id="PTHR33048">
    <property type="entry name" value="PTH11-LIKE INTEGRAL MEMBRANE PROTEIN (AFU_ORTHOLOGUE AFUA_5G11245)"/>
    <property type="match status" value="1"/>
</dbReference>
<feature type="transmembrane region" description="Helical" evidence="7">
    <location>
        <begin position="28"/>
        <end position="50"/>
    </location>
</feature>
<reference evidence="9" key="1">
    <citation type="submission" date="2019-11" db="EMBL/GenBank/DDBJ databases">
        <title>Bipolaris sorokiniana Genome sequencing.</title>
        <authorList>
            <person name="Wang H."/>
        </authorList>
    </citation>
    <scope>NUCLEOTIDE SEQUENCE</scope>
</reference>
<keyword evidence="4 7" id="KW-0472">Membrane</keyword>
<evidence type="ECO:0000256" key="6">
    <source>
        <dbReference type="SAM" id="MobiDB-lite"/>
    </source>
</evidence>
<dbReference type="Pfam" id="PF20684">
    <property type="entry name" value="Fung_rhodopsin"/>
    <property type="match status" value="1"/>
</dbReference>
<feature type="compositionally biased region" description="Polar residues" evidence="6">
    <location>
        <begin position="322"/>
        <end position="333"/>
    </location>
</feature>
<evidence type="ECO:0000313" key="9">
    <source>
        <dbReference type="EMBL" id="KAF5848957.1"/>
    </source>
</evidence>
<evidence type="ECO:0000259" key="8">
    <source>
        <dbReference type="Pfam" id="PF20684"/>
    </source>
</evidence>
<evidence type="ECO:0000256" key="5">
    <source>
        <dbReference type="ARBA" id="ARBA00038359"/>
    </source>
</evidence>
<protein>
    <recommendedName>
        <fullName evidence="8">Rhodopsin domain-containing protein</fullName>
    </recommendedName>
</protein>
<feature type="transmembrane region" description="Helical" evidence="7">
    <location>
        <begin position="62"/>
        <end position="84"/>
    </location>
</feature>
<dbReference type="OMA" id="GCKPLMN"/>
<feature type="transmembrane region" description="Helical" evidence="7">
    <location>
        <begin position="260"/>
        <end position="285"/>
    </location>
</feature>
<feature type="transmembrane region" description="Helical" evidence="7">
    <location>
        <begin position="197"/>
        <end position="216"/>
    </location>
</feature>
<feature type="domain" description="Rhodopsin" evidence="8">
    <location>
        <begin position="47"/>
        <end position="290"/>
    </location>
</feature>
<name>A0A8H6DV09_COCSA</name>
<proteinExistence type="inferred from homology"/>
<evidence type="ECO:0000256" key="3">
    <source>
        <dbReference type="ARBA" id="ARBA00022989"/>
    </source>
</evidence>
<dbReference type="PANTHER" id="PTHR33048:SF129">
    <property type="entry name" value="INTEGRAL MEMBRANE PROTEIN-RELATED"/>
    <property type="match status" value="1"/>
</dbReference>
<accession>A0A8H6DV09</accession>
<feature type="region of interest" description="Disordered" evidence="6">
    <location>
        <begin position="322"/>
        <end position="398"/>
    </location>
</feature>
<feature type="compositionally biased region" description="Basic and acidic residues" evidence="6">
    <location>
        <begin position="334"/>
        <end position="352"/>
    </location>
</feature>
<evidence type="ECO:0000256" key="2">
    <source>
        <dbReference type="ARBA" id="ARBA00022692"/>
    </source>
</evidence>
<evidence type="ECO:0000256" key="4">
    <source>
        <dbReference type="ARBA" id="ARBA00023136"/>
    </source>
</evidence>
<dbReference type="InterPro" id="IPR052337">
    <property type="entry name" value="SAT4-like"/>
</dbReference>
<feature type="transmembrane region" description="Helical" evidence="7">
    <location>
        <begin position="145"/>
        <end position="166"/>
    </location>
</feature>
<organism evidence="9 10">
    <name type="scientific">Cochliobolus sativus</name>
    <name type="common">Common root rot and spot blotch fungus</name>
    <name type="synonym">Bipolaris sorokiniana</name>
    <dbReference type="NCBI Taxonomy" id="45130"/>
    <lineage>
        <taxon>Eukaryota</taxon>
        <taxon>Fungi</taxon>
        <taxon>Dikarya</taxon>
        <taxon>Ascomycota</taxon>
        <taxon>Pezizomycotina</taxon>
        <taxon>Dothideomycetes</taxon>
        <taxon>Pleosporomycetidae</taxon>
        <taxon>Pleosporales</taxon>
        <taxon>Pleosporineae</taxon>
        <taxon>Pleosporaceae</taxon>
        <taxon>Bipolaris</taxon>
    </lineage>
</organism>